<dbReference type="Proteomes" id="UP001148737">
    <property type="component" value="Unassembled WGS sequence"/>
</dbReference>
<protein>
    <submittedName>
        <fullName evidence="1">Uncharacterized protein</fullName>
    </submittedName>
</protein>
<dbReference type="EMBL" id="JANAKD010001747">
    <property type="protein sequence ID" value="KAJ3476774.1"/>
    <property type="molecule type" value="Genomic_DNA"/>
</dbReference>
<comment type="caution">
    <text evidence="1">The sequence shown here is derived from an EMBL/GenBank/DDBJ whole genome shotgun (WGS) entry which is preliminary data.</text>
</comment>
<evidence type="ECO:0000313" key="1">
    <source>
        <dbReference type="EMBL" id="KAJ3476774.1"/>
    </source>
</evidence>
<gene>
    <name evidence="1" type="ORF">NLG97_g9018</name>
</gene>
<reference evidence="1" key="1">
    <citation type="submission" date="2022-07" db="EMBL/GenBank/DDBJ databases">
        <title>Genome Sequence of Lecanicillium saksenae.</title>
        <authorList>
            <person name="Buettner E."/>
        </authorList>
    </citation>
    <scope>NUCLEOTIDE SEQUENCE</scope>
    <source>
        <strain evidence="1">VT-O1</strain>
    </source>
</reference>
<evidence type="ECO:0000313" key="2">
    <source>
        <dbReference type="Proteomes" id="UP001148737"/>
    </source>
</evidence>
<organism evidence="1 2">
    <name type="scientific">Lecanicillium saksenae</name>
    <dbReference type="NCBI Taxonomy" id="468837"/>
    <lineage>
        <taxon>Eukaryota</taxon>
        <taxon>Fungi</taxon>
        <taxon>Dikarya</taxon>
        <taxon>Ascomycota</taxon>
        <taxon>Pezizomycotina</taxon>
        <taxon>Sordariomycetes</taxon>
        <taxon>Hypocreomycetidae</taxon>
        <taxon>Hypocreales</taxon>
        <taxon>Cordycipitaceae</taxon>
        <taxon>Lecanicillium</taxon>
    </lineage>
</organism>
<accession>A0ACC1QJ73</accession>
<name>A0ACC1QJ73_9HYPO</name>
<keyword evidence="2" id="KW-1185">Reference proteome</keyword>
<sequence length="664" mass="73117">MWVRDQQDAAMAPRCVSAGRRYSARYFTELAMEVSMKDAQGGDSSSGFKLSLHPIRAYDALLVKIQPPSAPSPNLAPVGCSIVLVIDISTSMDLLAVVPRAERETEAFRLTTLDLIRHSALTMVKNMTDRDSLGIVLFHEEAEEKLALTPMDSKNKAIAEYILRNMRTKVGKNIWDGLQAGLDLFETAETEGQVPSIMLLSDGNATDINPENGFANELRERLPLKPSINTFGFGPNVDAGLMASVASIGDGNYTYISDVGMVCTAFAHAVANIQATYATGAILRVAFTKYLKISDGLRQRRLAFDDNLLTIFLGNIQYGQSRDIVLKVRFTQHKAPPNQVHSVDALVNLTPVLEGRGQPTSEHKREFLTAPCGLTANEVAYHVSRGYVCSFLGDLLESQASGDIKVPWKDLATRKKRLNKLLSEIPACKYGDNLNRDLMRELQGEHPAGQVHIAVNSDSHYRRWGRRYLPSLLSAHARQICHSNRDPGPLHYGVSSPLFISCRDRFESTFNALPPPRVVERVTYSGARPTVQDGARAHNNAASHMHRVTEQEHEAGVTSPARNLNQTRDHTTTTSRGHARVPSNMERIAEGQRGEQRDNQVTMASFSGNSVCFAHGAPVLLDSGTFIEIQHIASGTSVRTLAGPRRVSQRGIPYPLTAQRGTFR</sequence>
<proteinExistence type="predicted"/>